<organism evidence="10 11">
    <name type="scientific">Hyalella azteca</name>
    <name type="common">Amphipod</name>
    <dbReference type="NCBI Taxonomy" id="294128"/>
    <lineage>
        <taxon>Eukaryota</taxon>
        <taxon>Metazoa</taxon>
        <taxon>Ecdysozoa</taxon>
        <taxon>Arthropoda</taxon>
        <taxon>Crustacea</taxon>
        <taxon>Multicrustacea</taxon>
        <taxon>Malacostraca</taxon>
        <taxon>Eumalacostraca</taxon>
        <taxon>Peracarida</taxon>
        <taxon>Amphipoda</taxon>
        <taxon>Senticaudata</taxon>
        <taxon>Talitrida</taxon>
        <taxon>Talitroidea</taxon>
        <taxon>Hyalellidae</taxon>
        <taxon>Hyalella</taxon>
    </lineage>
</organism>
<reference evidence="11" key="1">
    <citation type="submission" date="2025-08" db="UniProtKB">
        <authorList>
            <consortium name="RefSeq"/>
        </authorList>
    </citation>
    <scope>IDENTIFICATION</scope>
    <source>
        <tissue evidence="11">Whole organism</tissue>
    </source>
</reference>
<evidence type="ECO:0000256" key="1">
    <source>
        <dbReference type="ARBA" id="ARBA00022723"/>
    </source>
</evidence>
<dbReference type="InterPro" id="IPR001258">
    <property type="entry name" value="NHL_repeat"/>
</dbReference>
<dbReference type="InterPro" id="IPR000315">
    <property type="entry name" value="Znf_B-box"/>
</dbReference>
<feature type="repeat" description="NHL" evidence="6">
    <location>
        <begin position="582"/>
        <end position="622"/>
    </location>
</feature>
<dbReference type="PANTHER" id="PTHR24104">
    <property type="entry name" value="E3 UBIQUITIN-PROTEIN LIGASE NHLRC1-RELATED"/>
    <property type="match status" value="1"/>
</dbReference>
<dbReference type="GO" id="GO:0008270">
    <property type="term" value="F:zinc ion binding"/>
    <property type="evidence" value="ECO:0007669"/>
    <property type="project" value="UniProtKB-KW"/>
</dbReference>
<dbReference type="GO" id="GO:0000209">
    <property type="term" value="P:protein polyubiquitination"/>
    <property type="evidence" value="ECO:0007669"/>
    <property type="project" value="TreeGrafter"/>
</dbReference>
<evidence type="ECO:0000256" key="5">
    <source>
        <dbReference type="PROSITE-ProRule" id="PRU00024"/>
    </source>
</evidence>
<dbReference type="PROSITE" id="PS00518">
    <property type="entry name" value="ZF_RING_1"/>
    <property type="match status" value="1"/>
</dbReference>
<dbReference type="SMART" id="SM00184">
    <property type="entry name" value="RING"/>
    <property type="match status" value="1"/>
</dbReference>
<name>A0A8B7NCM1_HYAAZ</name>
<evidence type="ECO:0000256" key="3">
    <source>
        <dbReference type="ARBA" id="ARBA00022771"/>
    </source>
</evidence>
<keyword evidence="3 5" id="KW-0863">Zinc-finger</keyword>
<feature type="compositionally biased region" description="Polar residues" evidence="7">
    <location>
        <begin position="381"/>
        <end position="391"/>
    </location>
</feature>
<dbReference type="InterPro" id="IPR001841">
    <property type="entry name" value="Znf_RING"/>
</dbReference>
<evidence type="ECO:0000256" key="7">
    <source>
        <dbReference type="SAM" id="MobiDB-lite"/>
    </source>
</evidence>
<dbReference type="OMA" id="DCGNHCI"/>
<feature type="region of interest" description="Disordered" evidence="7">
    <location>
        <begin position="350"/>
        <end position="456"/>
    </location>
</feature>
<feature type="domain" description="B box-type" evidence="9">
    <location>
        <begin position="130"/>
        <end position="173"/>
    </location>
</feature>
<dbReference type="PROSITE" id="PS51125">
    <property type="entry name" value="NHL"/>
    <property type="match status" value="3"/>
</dbReference>
<feature type="compositionally biased region" description="Low complexity" evidence="7">
    <location>
        <begin position="417"/>
        <end position="429"/>
    </location>
</feature>
<dbReference type="InterPro" id="IPR018957">
    <property type="entry name" value="Znf_C3HC4_RING-type"/>
</dbReference>
<sequence length="802" mass="89163">MESRREGSNNPSAYSDDTAGLQGDVSRHAAMDLPQQQQAKLLEEQEERELWCAICLSVLRQPRQLPCKHAFCLHCLEKMLPKRGAVVRCPSCRRCAAVPSEGPCGLAVDPALLARVAEVRERRRQKARQKKSKTCSSCAEVQLCLQCPHCGAQLCRGCTARHSEALQQQVRSITKTLEKFKMKLQQENQGDRTRGRVKGHQSLAGDEEEMRRCRGTKRVLMTLKRALASSKTMAEEPPANLPAYDVPAGMSAGFKQLHSLNLQLMFLLKLTSTLESHLMSCNVVDIQRTKARQSAGLEIDDKADENMRVREEFLIDLRSDEHRSEDSRRSLQRDHKSLISGFQNLRLENEPVFERSSRSTPRYNDNINKRKSRNRARHVSYSLTRFSQDSELASPLRSHDGLRTYGNRANSDELQRSRSYSRCGSPSESSRSRSRTREENSGIFSGDEDDDKSFASSHQISSEQSLGCKLGINLPFSTVAISDPLQMLEDQSLLYRCKSSRSLQRLKHRSLIRRPTDVSWCPWNNTVYITVSQIAKVVMVSCASAGLGSTLLGVHGYDPGPQEDRIPTLLTEGRESRPRAWGERGDEPGHLLFPSAIACSPLVKELYVLDKRRCRVVVFSLQGHFLREFGSRGHGSNSFSSAEALAADHAGLLYIADTCNDRILVLDRHGAAVRQIGSAELRMPAGVAVSGNKLLVADTANHKCRVYHRTSGKLLATLGGRGSNQAQLESPECVAVDACGFFLVGDTGNNRIQVFRPNGNFVRYLGCRNGKAGELSMVTGLAVTPSLEVLAVDCCQHLVLVY</sequence>
<dbReference type="Gene3D" id="3.30.40.10">
    <property type="entry name" value="Zinc/RING finger domain, C3HC4 (zinc finger)"/>
    <property type="match status" value="1"/>
</dbReference>
<dbReference type="InterPro" id="IPR011042">
    <property type="entry name" value="6-blade_b-propeller_TolB-like"/>
</dbReference>
<feature type="repeat" description="NHL" evidence="6">
    <location>
        <begin position="626"/>
        <end position="669"/>
    </location>
</feature>
<dbReference type="InterPro" id="IPR013083">
    <property type="entry name" value="Znf_RING/FYVE/PHD"/>
</dbReference>
<dbReference type="Proteomes" id="UP000694843">
    <property type="component" value="Unplaced"/>
</dbReference>
<dbReference type="RefSeq" id="XP_018011334.1">
    <property type="nucleotide sequence ID" value="XM_018155845.2"/>
</dbReference>
<dbReference type="CDD" id="cd05819">
    <property type="entry name" value="NHL"/>
    <property type="match status" value="1"/>
</dbReference>
<keyword evidence="4" id="KW-0862">Zinc</keyword>
<feature type="region of interest" description="Disordered" evidence="7">
    <location>
        <begin position="1"/>
        <end position="25"/>
    </location>
</feature>
<proteinExistence type="predicted"/>
<dbReference type="Gene3D" id="2.120.10.30">
    <property type="entry name" value="TolB, C-terminal domain"/>
    <property type="match status" value="2"/>
</dbReference>
<evidence type="ECO:0000256" key="4">
    <source>
        <dbReference type="ARBA" id="ARBA00022833"/>
    </source>
</evidence>
<feature type="repeat" description="NHL" evidence="6">
    <location>
        <begin position="715"/>
        <end position="758"/>
    </location>
</feature>
<dbReference type="InterPro" id="IPR017907">
    <property type="entry name" value="Znf_RING_CS"/>
</dbReference>
<accession>A0A8B7NCM1</accession>
<feature type="compositionally biased region" description="Basic residues" evidence="7">
    <location>
        <begin position="369"/>
        <end position="378"/>
    </location>
</feature>
<dbReference type="OrthoDB" id="654191at2759"/>
<dbReference type="Pfam" id="PF01436">
    <property type="entry name" value="NHL"/>
    <property type="match status" value="2"/>
</dbReference>
<dbReference type="SUPFAM" id="SSF101898">
    <property type="entry name" value="NHL repeat"/>
    <property type="match status" value="1"/>
</dbReference>
<evidence type="ECO:0000313" key="10">
    <source>
        <dbReference type="Proteomes" id="UP000694843"/>
    </source>
</evidence>
<dbReference type="GO" id="GO:0061630">
    <property type="term" value="F:ubiquitin protein ligase activity"/>
    <property type="evidence" value="ECO:0007669"/>
    <property type="project" value="TreeGrafter"/>
</dbReference>
<evidence type="ECO:0000259" key="8">
    <source>
        <dbReference type="PROSITE" id="PS50089"/>
    </source>
</evidence>
<dbReference type="InterPro" id="IPR050952">
    <property type="entry name" value="TRIM-NHL_E3_ligases"/>
</dbReference>
<evidence type="ECO:0000256" key="6">
    <source>
        <dbReference type="PROSITE-ProRule" id="PRU00504"/>
    </source>
</evidence>
<dbReference type="SUPFAM" id="SSF57850">
    <property type="entry name" value="RING/U-box"/>
    <property type="match status" value="1"/>
</dbReference>
<evidence type="ECO:0000256" key="2">
    <source>
        <dbReference type="ARBA" id="ARBA00022737"/>
    </source>
</evidence>
<protein>
    <submittedName>
        <fullName evidence="11">Uncharacterized protein LOC108668604</fullName>
    </submittedName>
</protein>
<feature type="region of interest" description="Disordered" evidence="7">
    <location>
        <begin position="186"/>
        <end position="210"/>
    </location>
</feature>
<dbReference type="AlphaFoldDB" id="A0A8B7NCM1"/>
<dbReference type="PROSITE" id="PS50089">
    <property type="entry name" value="ZF_RING_2"/>
    <property type="match status" value="1"/>
</dbReference>
<dbReference type="GO" id="GO:0043161">
    <property type="term" value="P:proteasome-mediated ubiquitin-dependent protein catabolic process"/>
    <property type="evidence" value="ECO:0007669"/>
    <property type="project" value="TreeGrafter"/>
</dbReference>
<keyword evidence="1" id="KW-0479">Metal-binding</keyword>
<dbReference type="KEGG" id="hazt:108668604"/>
<keyword evidence="2" id="KW-0677">Repeat</keyword>
<dbReference type="Pfam" id="PF00097">
    <property type="entry name" value="zf-C3HC4"/>
    <property type="match status" value="1"/>
</dbReference>
<gene>
    <name evidence="11" type="primary">LOC108668604</name>
</gene>
<evidence type="ECO:0000313" key="11">
    <source>
        <dbReference type="RefSeq" id="XP_018011334.1"/>
    </source>
</evidence>
<feature type="domain" description="RING-type" evidence="8">
    <location>
        <begin position="52"/>
        <end position="93"/>
    </location>
</feature>
<dbReference type="PANTHER" id="PTHR24104:SF25">
    <property type="entry name" value="PROTEIN LIN-41"/>
    <property type="match status" value="1"/>
</dbReference>
<keyword evidence="10" id="KW-1185">Reference proteome</keyword>
<dbReference type="PROSITE" id="PS50119">
    <property type="entry name" value="ZF_BBOX"/>
    <property type="match status" value="1"/>
</dbReference>
<dbReference type="GeneID" id="108668604"/>
<evidence type="ECO:0000259" key="9">
    <source>
        <dbReference type="PROSITE" id="PS50119"/>
    </source>
</evidence>